<feature type="compositionally biased region" description="Polar residues" evidence="1">
    <location>
        <begin position="18"/>
        <end position="39"/>
    </location>
</feature>
<dbReference type="OrthoDB" id="5377039at2759"/>
<feature type="region of interest" description="Disordered" evidence="1">
    <location>
        <begin position="1"/>
        <end position="108"/>
    </location>
</feature>
<feature type="compositionally biased region" description="Polar residues" evidence="1">
    <location>
        <begin position="161"/>
        <end position="173"/>
    </location>
</feature>
<reference evidence="2" key="1">
    <citation type="journal article" date="2020" name="Stud. Mycol.">
        <title>101 Dothideomycetes genomes: a test case for predicting lifestyles and emergence of pathogens.</title>
        <authorList>
            <person name="Haridas S."/>
            <person name="Albert R."/>
            <person name="Binder M."/>
            <person name="Bloem J."/>
            <person name="Labutti K."/>
            <person name="Salamov A."/>
            <person name="Andreopoulos B."/>
            <person name="Baker S."/>
            <person name="Barry K."/>
            <person name="Bills G."/>
            <person name="Bluhm B."/>
            <person name="Cannon C."/>
            <person name="Castanera R."/>
            <person name="Culley D."/>
            <person name="Daum C."/>
            <person name="Ezra D."/>
            <person name="Gonzalez J."/>
            <person name="Henrissat B."/>
            <person name="Kuo A."/>
            <person name="Liang C."/>
            <person name="Lipzen A."/>
            <person name="Lutzoni F."/>
            <person name="Magnuson J."/>
            <person name="Mondo S."/>
            <person name="Nolan M."/>
            <person name="Ohm R."/>
            <person name="Pangilinan J."/>
            <person name="Park H.-J."/>
            <person name="Ramirez L."/>
            <person name="Alfaro M."/>
            <person name="Sun H."/>
            <person name="Tritt A."/>
            <person name="Yoshinaga Y."/>
            <person name="Zwiers L.-H."/>
            <person name="Turgeon B."/>
            <person name="Goodwin S."/>
            <person name="Spatafora J."/>
            <person name="Crous P."/>
            <person name="Grigoriev I."/>
        </authorList>
    </citation>
    <scope>NUCLEOTIDE SEQUENCE</scope>
    <source>
        <strain evidence="2">CBS 379.55</strain>
    </source>
</reference>
<feature type="region of interest" description="Disordered" evidence="1">
    <location>
        <begin position="152"/>
        <end position="173"/>
    </location>
</feature>
<feature type="compositionally biased region" description="Polar residues" evidence="1">
    <location>
        <begin position="49"/>
        <end position="64"/>
    </location>
</feature>
<dbReference type="Proteomes" id="UP000800097">
    <property type="component" value="Unassembled WGS sequence"/>
</dbReference>
<evidence type="ECO:0000313" key="3">
    <source>
        <dbReference type="Proteomes" id="UP000800097"/>
    </source>
</evidence>
<proteinExistence type="predicted"/>
<evidence type="ECO:0000313" key="2">
    <source>
        <dbReference type="EMBL" id="KAF2276263.1"/>
    </source>
</evidence>
<keyword evidence="3" id="KW-1185">Reference proteome</keyword>
<dbReference type="RefSeq" id="XP_033653802.1">
    <property type="nucleotide sequence ID" value="XM_033796986.1"/>
</dbReference>
<gene>
    <name evidence="2" type="ORF">EI97DRAFT_419217</name>
</gene>
<organism evidence="2 3">
    <name type="scientific">Westerdykella ornata</name>
    <dbReference type="NCBI Taxonomy" id="318751"/>
    <lineage>
        <taxon>Eukaryota</taxon>
        <taxon>Fungi</taxon>
        <taxon>Dikarya</taxon>
        <taxon>Ascomycota</taxon>
        <taxon>Pezizomycotina</taxon>
        <taxon>Dothideomycetes</taxon>
        <taxon>Pleosporomycetidae</taxon>
        <taxon>Pleosporales</taxon>
        <taxon>Sporormiaceae</taxon>
        <taxon>Westerdykella</taxon>
    </lineage>
</organism>
<dbReference type="GeneID" id="54550161"/>
<protein>
    <submittedName>
        <fullName evidence="2">Uncharacterized protein</fullName>
    </submittedName>
</protein>
<name>A0A6A6JJE7_WESOR</name>
<evidence type="ECO:0000256" key="1">
    <source>
        <dbReference type="SAM" id="MobiDB-lite"/>
    </source>
</evidence>
<dbReference type="AlphaFoldDB" id="A0A6A6JJE7"/>
<dbReference type="EMBL" id="ML986494">
    <property type="protein sequence ID" value="KAF2276263.1"/>
    <property type="molecule type" value="Genomic_DNA"/>
</dbReference>
<accession>A0A6A6JJE7</accession>
<sequence>MTDADGDSTMHNPADLASSDTSKFPTLNESQDAPSTPQNPFLARVDPSSELSPPDSQEPSQRSHGQAFPFGAPESPAVKNENGKRIYAPSSGSAAPRYDKVQTDPETGYQWMRAEDQPGWEWMNSRAREEAARAWEQIVDKDLMIRGRYGDPLDPSIEASAGSQQTFGRQHQQ</sequence>